<gene>
    <name evidence="1" type="ORF">SPRG_22098</name>
</gene>
<evidence type="ECO:0000313" key="2">
    <source>
        <dbReference type="Proteomes" id="UP000030745"/>
    </source>
</evidence>
<dbReference type="KEGG" id="spar:SPRG_22098"/>
<dbReference type="AlphaFoldDB" id="A0A067CT91"/>
<dbReference type="Proteomes" id="UP000030745">
    <property type="component" value="Unassembled WGS sequence"/>
</dbReference>
<dbReference type="OrthoDB" id="10537455at2759"/>
<protein>
    <submittedName>
        <fullName evidence="1">Uncharacterized protein</fullName>
    </submittedName>
</protein>
<organism evidence="1 2">
    <name type="scientific">Saprolegnia parasitica (strain CBS 223.65)</name>
    <dbReference type="NCBI Taxonomy" id="695850"/>
    <lineage>
        <taxon>Eukaryota</taxon>
        <taxon>Sar</taxon>
        <taxon>Stramenopiles</taxon>
        <taxon>Oomycota</taxon>
        <taxon>Saprolegniomycetes</taxon>
        <taxon>Saprolegniales</taxon>
        <taxon>Saprolegniaceae</taxon>
        <taxon>Saprolegnia</taxon>
    </lineage>
</organism>
<evidence type="ECO:0000313" key="1">
    <source>
        <dbReference type="EMBL" id="KDO33698.1"/>
    </source>
</evidence>
<dbReference type="EMBL" id="KK583192">
    <property type="protein sequence ID" value="KDO33698.1"/>
    <property type="molecule type" value="Genomic_DNA"/>
</dbReference>
<dbReference type="RefSeq" id="XP_012195776.1">
    <property type="nucleotide sequence ID" value="XM_012340386.1"/>
</dbReference>
<name>A0A067CT91_SAPPC</name>
<sequence>MATRRDLDEMEADALPSALAAMAECAKYTSGLAAFYEASFDGAKAVHSSQTKEGVASLQEALALVTSNLTNLSSTLTAYMDCQCDELDRVHVKVDVLKLVRCAAYSAIGPTDAWPVPNRDASNIILLASTSGRRCR</sequence>
<dbReference type="VEuPathDB" id="FungiDB:SPRG_22098"/>
<accession>A0A067CT91</accession>
<dbReference type="GeneID" id="24142481"/>
<reference evidence="1 2" key="1">
    <citation type="journal article" date="2013" name="PLoS Genet.">
        <title>Distinctive expansion of potential virulence genes in the genome of the oomycete fish pathogen Saprolegnia parasitica.</title>
        <authorList>
            <person name="Jiang R.H."/>
            <person name="de Bruijn I."/>
            <person name="Haas B.J."/>
            <person name="Belmonte R."/>
            <person name="Lobach L."/>
            <person name="Christie J."/>
            <person name="van den Ackerveken G."/>
            <person name="Bottin A."/>
            <person name="Bulone V."/>
            <person name="Diaz-Moreno S.M."/>
            <person name="Dumas B."/>
            <person name="Fan L."/>
            <person name="Gaulin E."/>
            <person name="Govers F."/>
            <person name="Grenville-Briggs L.J."/>
            <person name="Horner N.R."/>
            <person name="Levin J.Z."/>
            <person name="Mammella M."/>
            <person name="Meijer H.J."/>
            <person name="Morris P."/>
            <person name="Nusbaum C."/>
            <person name="Oome S."/>
            <person name="Phillips A.J."/>
            <person name="van Rooyen D."/>
            <person name="Rzeszutek E."/>
            <person name="Saraiva M."/>
            <person name="Secombes C.J."/>
            <person name="Seidl M.F."/>
            <person name="Snel B."/>
            <person name="Stassen J.H."/>
            <person name="Sykes S."/>
            <person name="Tripathy S."/>
            <person name="van den Berg H."/>
            <person name="Vega-Arreguin J.C."/>
            <person name="Wawra S."/>
            <person name="Young S.K."/>
            <person name="Zeng Q."/>
            <person name="Dieguez-Uribeondo J."/>
            <person name="Russ C."/>
            <person name="Tyler B.M."/>
            <person name="van West P."/>
        </authorList>
    </citation>
    <scope>NUCLEOTIDE SEQUENCE [LARGE SCALE GENOMIC DNA]</scope>
    <source>
        <strain evidence="1 2">CBS 223.65</strain>
    </source>
</reference>
<proteinExistence type="predicted"/>
<keyword evidence="2" id="KW-1185">Reference proteome</keyword>